<proteinExistence type="predicted"/>
<keyword evidence="1" id="KW-0812">Transmembrane</keyword>
<evidence type="ECO:0000256" key="1">
    <source>
        <dbReference type="SAM" id="Phobius"/>
    </source>
</evidence>
<reference evidence="2 3" key="1">
    <citation type="submission" date="2019-07" db="EMBL/GenBank/DDBJ databases">
        <title>Diversity of Bacteria from Kongsfjorden, Arctic.</title>
        <authorList>
            <person name="Yu Y."/>
        </authorList>
    </citation>
    <scope>NUCLEOTIDE SEQUENCE [LARGE SCALE GENOMIC DNA]</scope>
    <source>
        <strain evidence="2 3">SM1928</strain>
    </source>
</reference>
<sequence length="64" mass="6362">MRAFATVMAVLAVTGGTTCIFANGALNLVGGLLLLTIGGGGLSAAWTTHAGERRASKVPEDTSS</sequence>
<name>A0A558H6F1_PAENT</name>
<accession>A0A558H6F1</accession>
<evidence type="ECO:0000313" key="3">
    <source>
        <dbReference type="Proteomes" id="UP000316500"/>
    </source>
</evidence>
<organism evidence="2 3">
    <name type="scientific">Paenarthrobacter nitroguajacolicus</name>
    <name type="common">Arthrobacter nitroguajacolicus</name>
    <dbReference type="NCBI Taxonomy" id="211146"/>
    <lineage>
        <taxon>Bacteria</taxon>
        <taxon>Bacillati</taxon>
        <taxon>Actinomycetota</taxon>
        <taxon>Actinomycetes</taxon>
        <taxon>Micrococcales</taxon>
        <taxon>Micrococcaceae</taxon>
        <taxon>Paenarthrobacter</taxon>
    </lineage>
</organism>
<dbReference type="Proteomes" id="UP000316500">
    <property type="component" value="Unassembled WGS sequence"/>
</dbReference>
<evidence type="ECO:0000313" key="2">
    <source>
        <dbReference type="EMBL" id="TVU64706.1"/>
    </source>
</evidence>
<protein>
    <submittedName>
        <fullName evidence="2">Uncharacterized protein</fullName>
    </submittedName>
</protein>
<comment type="caution">
    <text evidence="2">The sequence shown here is derived from an EMBL/GenBank/DDBJ whole genome shotgun (WGS) entry which is preliminary data.</text>
</comment>
<keyword evidence="1" id="KW-0472">Membrane</keyword>
<dbReference type="RefSeq" id="WP_144648863.1">
    <property type="nucleotide sequence ID" value="NZ_VNFK01000004.1"/>
</dbReference>
<gene>
    <name evidence="2" type="ORF">FQP90_06465</name>
</gene>
<dbReference type="EMBL" id="VNFK01000004">
    <property type="protein sequence ID" value="TVU64706.1"/>
    <property type="molecule type" value="Genomic_DNA"/>
</dbReference>
<dbReference type="AlphaFoldDB" id="A0A558H6F1"/>
<keyword evidence="1" id="KW-1133">Transmembrane helix</keyword>
<feature type="transmembrane region" description="Helical" evidence="1">
    <location>
        <begin position="25"/>
        <end position="47"/>
    </location>
</feature>
<dbReference type="GeneID" id="79882689"/>